<evidence type="ECO:0000256" key="5">
    <source>
        <dbReference type="ARBA" id="ARBA00023065"/>
    </source>
</evidence>
<dbReference type="Gene3D" id="3.40.50.20">
    <property type="match status" value="1"/>
</dbReference>
<evidence type="ECO:0000256" key="1">
    <source>
        <dbReference type="ARBA" id="ARBA00004141"/>
    </source>
</evidence>
<feature type="transmembrane region" description="Helical" evidence="11">
    <location>
        <begin position="385"/>
        <end position="406"/>
    </location>
</feature>
<dbReference type="InterPro" id="IPR013099">
    <property type="entry name" value="K_chnl_dom"/>
</dbReference>
<keyword evidence="6 11" id="KW-0472">Membrane</keyword>
<keyword evidence="2 9" id="KW-0813">Transport</keyword>
<feature type="transmembrane region" description="Helical" evidence="11">
    <location>
        <begin position="355"/>
        <end position="373"/>
    </location>
</feature>
<dbReference type="InterPro" id="IPR003280">
    <property type="entry name" value="2pore_dom_K_chnl"/>
</dbReference>
<feature type="transmembrane region" description="Helical" evidence="11">
    <location>
        <begin position="325"/>
        <end position="343"/>
    </location>
</feature>
<dbReference type="PANTHER" id="PTHR11003:SF334">
    <property type="entry name" value="FI03418P"/>
    <property type="match status" value="1"/>
</dbReference>
<evidence type="ECO:0000256" key="11">
    <source>
        <dbReference type="SAM" id="Phobius"/>
    </source>
</evidence>
<evidence type="ECO:0000256" key="2">
    <source>
        <dbReference type="ARBA" id="ARBA00022448"/>
    </source>
</evidence>
<keyword evidence="3 9" id="KW-0812">Transmembrane</keyword>
<dbReference type="Pfam" id="PF07885">
    <property type="entry name" value="Ion_trans_2"/>
    <property type="match status" value="2"/>
</dbReference>
<evidence type="ECO:0000256" key="8">
    <source>
        <dbReference type="PROSITE-ProRule" id="PRU00409"/>
    </source>
</evidence>
<dbReference type="GO" id="GO:0030322">
    <property type="term" value="P:stabilization of membrane potential"/>
    <property type="evidence" value="ECO:0007669"/>
    <property type="project" value="TreeGrafter"/>
</dbReference>
<evidence type="ECO:0000256" key="6">
    <source>
        <dbReference type="ARBA" id="ARBA00023136"/>
    </source>
</evidence>
<dbReference type="EMBL" id="CAJNOJ010000004">
    <property type="protein sequence ID" value="CAF0743721.1"/>
    <property type="molecule type" value="Genomic_DNA"/>
</dbReference>
<comment type="caution">
    <text evidence="13">The sequence shown here is derived from an EMBL/GenBank/DDBJ whole genome shotgun (WGS) entry which is preliminary data.</text>
</comment>
<feature type="region of interest" description="Disordered" evidence="10">
    <location>
        <begin position="19"/>
        <end position="39"/>
    </location>
</feature>
<dbReference type="SUPFAM" id="SSF81324">
    <property type="entry name" value="Voltage-gated potassium channels"/>
    <property type="match status" value="2"/>
</dbReference>
<dbReference type="GO" id="GO:0015271">
    <property type="term" value="F:outward rectifier potassium channel activity"/>
    <property type="evidence" value="ECO:0007669"/>
    <property type="project" value="TreeGrafter"/>
</dbReference>
<dbReference type="PROSITE" id="PS50975">
    <property type="entry name" value="ATP_GRASP"/>
    <property type="match status" value="1"/>
</dbReference>
<evidence type="ECO:0000313" key="14">
    <source>
        <dbReference type="Proteomes" id="UP000663852"/>
    </source>
</evidence>
<dbReference type="InterPro" id="IPR013815">
    <property type="entry name" value="ATP_grasp_subdomain_1"/>
</dbReference>
<keyword evidence="4 11" id="KW-1133">Transmembrane helix</keyword>
<dbReference type="GO" id="GO:0046872">
    <property type="term" value="F:metal ion binding"/>
    <property type="evidence" value="ECO:0007669"/>
    <property type="project" value="InterPro"/>
</dbReference>
<dbReference type="AlphaFoldDB" id="A0A813NRY7"/>
<dbReference type="Gene3D" id="1.10.287.70">
    <property type="match status" value="1"/>
</dbReference>
<evidence type="ECO:0000256" key="3">
    <source>
        <dbReference type="ARBA" id="ARBA00022692"/>
    </source>
</evidence>
<evidence type="ECO:0000259" key="12">
    <source>
        <dbReference type="PROSITE" id="PS50975"/>
    </source>
</evidence>
<feature type="transmembrane region" description="Helical" evidence="11">
    <location>
        <begin position="231"/>
        <end position="250"/>
    </location>
</feature>
<keyword evidence="8" id="KW-0067">ATP-binding</keyword>
<accession>A0A813NRY7</accession>
<dbReference type="PRINTS" id="PR01333">
    <property type="entry name" value="2POREKCHANEL"/>
</dbReference>
<sequence length="895" mass="102340">MWKASINRIGISIIDNSIHNNDKQQPTRSNETHHLPSLPTQSSLAPLVAFDEDGDIPIPVIERLDVVISPSTAHSNLIVNYCCHCCSWQKFRNDFCHIFSHFFFSQLGLSVLVFIYVALGGFIFYAIESKHELRKNEQIKLEYSRGIRNIRFIATNEFNWMLNASFELRYALWRGMMSRQDGYDNTGWRVYVNSERFDKLIDDELARMQAEQEKLSDKHDSRTEAAYNQKWTFSTAMLYSATVITTVGYGHIAPKSILGKVMTCIYAMFGIPIMIMCLTNTGDLLAFFFIKYYSLTIHFTQRLLKSRRAKLYHQNQTEYVEHVPIAATLGVLALYIIAGAVLFSHWEGWSYVDGAYFSFITFTTIGLGDLVPGKGTLTENKNGKSILCALYLLFGLVLTAMCFKLMQDDLFAIKRKLFARLGLESQHNVHHHHQSHERELIKHNNCMAERRILILDDGQITSIIAEHSWTDFLDDSDGNVELYIFTTYKEVPHPTSDGALELWAFHMHRQYTFTHIYTKNEDLIIRAAHLRTLLNIKTGLSADQVQAYREKVHMKELATVGGFPVPPFTRLLAPIDLICFIEKYGYPVIVKPTLGCAVAGLHLISNEEELQSFLSSKLFSCIDINQRMDLVGELMVEGFMRGRMYHVNGIAVNGRITHVWPFAYLHTCLDFAKHGTAYGNSSVPRSNPLFNRLYNAAQRLLDILPTPNDCLIFHLELYENLDEKRSPNDDFVLCEIAARAPGGSITHLIDLLSFQDNEYDSFARLDFRASVSLPIPLSSTEHEQDDKVITDLVIPRKSGKLMYIPRECPLPNLTYIPLANVEKPTTYDKYDANSINSACRLITYSKTMDEGRELVEKGLKWFDDACIVTPIDEPCSVSLIKEFHRFLSRRTFNVI</sequence>
<evidence type="ECO:0000256" key="7">
    <source>
        <dbReference type="ARBA" id="ARBA00023303"/>
    </source>
</evidence>
<dbReference type="Gene3D" id="3.30.1490.20">
    <property type="entry name" value="ATP-grasp fold, A domain"/>
    <property type="match status" value="1"/>
</dbReference>
<evidence type="ECO:0000313" key="13">
    <source>
        <dbReference type="EMBL" id="CAF0743721.1"/>
    </source>
</evidence>
<feature type="domain" description="ATP-grasp" evidence="12">
    <location>
        <begin position="555"/>
        <end position="767"/>
    </location>
</feature>
<gene>
    <name evidence="13" type="ORF">EDS130_LOCUS1894</name>
</gene>
<organism evidence="13 14">
    <name type="scientific">Adineta ricciae</name>
    <name type="common">Rotifer</name>
    <dbReference type="NCBI Taxonomy" id="249248"/>
    <lineage>
        <taxon>Eukaryota</taxon>
        <taxon>Metazoa</taxon>
        <taxon>Spiralia</taxon>
        <taxon>Gnathifera</taxon>
        <taxon>Rotifera</taxon>
        <taxon>Eurotatoria</taxon>
        <taxon>Bdelloidea</taxon>
        <taxon>Adinetida</taxon>
        <taxon>Adinetidae</taxon>
        <taxon>Adineta</taxon>
    </lineage>
</organism>
<dbReference type="Proteomes" id="UP000663852">
    <property type="component" value="Unassembled WGS sequence"/>
</dbReference>
<evidence type="ECO:0000256" key="9">
    <source>
        <dbReference type="RuleBase" id="RU003857"/>
    </source>
</evidence>
<comment type="subcellular location">
    <subcellularLocation>
        <location evidence="1">Membrane</location>
        <topology evidence="1">Multi-pass membrane protein</topology>
    </subcellularLocation>
</comment>
<evidence type="ECO:0000256" key="4">
    <source>
        <dbReference type="ARBA" id="ARBA00022989"/>
    </source>
</evidence>
<protein>
    <recommendedName>
        <fullName evidence="12">ATP-grasp domain-containing protein</fullName>
    </recommendedName>
</protein>
<dbReference type="SUPFAM" id="SSF56059">
    <property type="entry name" value="Glutathione synthetase ATP-binding domain-like"/>
    <property type="match status" value="1"/>
</dbReference>
<dbReference type="PANTHER" id="PTHR11003">
    <property type="entry name" value="POTASSIUM CHANNEL, SUBFAMILY K"/>
    <property type="match status" value="1"/>
</dbReference>
<name>A0A813NRY7_ADIRI</name>
<dbReference type="Gene3D" id="3.30.470.20">
    <property type="entry name" value="ATP-grasp fold, B domain"/>
    <property type="match status" value="1"/>
</dbReference>
<feature type="transmembrane region" description="Helical" evidence="11">
    <location>
        <begin position="107"/>
        <end position="127"/>
    </location>
</feature>
<comment type="similarity">
    <text evidence="9">Belongs to the two pore domain potassium channel (TC 1.A.1.8) family.</text>
</comment>
<dbReference type="OrthoDB" id="9975115at2759"/>
<keyword evidence="5 9" id="KW-0406">Ion transport</keyword>
<reference evidence="13" key="1">
    <citation type="submission" date="2021-02" db="EMBL/GenBank/DDBJ databases">
        <authorList>
            <person name="Nowell W R."/>
        </authorList>
    </citation>
    <scope>NUCLEOTIDE SEQUENCE</scope>
</reference>
<dbReference type="InterPro" id="IPR011761">
    <property type="entry name" value="ATP-grasp"/>
</dbReference>
<evidence type="ECO:0000256" key="10">
    <source>
        <dbReference type="SAM" id="MobiDB-lite"/>
    </source>
</evidence>
<proteinExistence type="inferred from homology"/>
<dbReference type="GO" id="GO:0005524">
    <property type="term" value="F:ATP binding"/>
    <property type="evidence" value="ECO:0007669"/>
    <property type="project" value="UniProtKB-UniRule"/>
</dbReference>
<keyword evidence="8" id="KW-0547">Nucleotide-binding</keyword>
<dbReference type="GO" id="GO:0022841">
    <property type="term" value="F:potassium ion leak channel activity"/>
    <property type="evidence" value="ECO:0007669"/>
    <property type="project" value="TreeGrafter"/>
</dbReference>
<dbReference type="GO" id="GO:0005886">
    <property type="term" value="C:plasma membrane"/>
    <property type="evidence" value="ECO:0007669"/>
    <property type="project" value="TreeGrafter"/>
</dbReference>
<keyword evidence="7 9" id="KW-0407">Ion channel</keyword>